<dbReference type="PANTHER" id="PTHR40267">
    <property type="entry name" value="BLR3294 PROTEIN"/>
    <property type="match status" value="1"/>
</dbReference>
<evidence type="ECO:0000313" key="2">
    <source>
        <dbReference type="Proteomes" id="UP000275473"/>
    </source>
</evidence>
<evidence type="ECO:0000313" key="1">
    <source>
        <dbReference type="EMBL" id="RNF40318.1"/>
    </source>
</evidence>
<dbReference type="PIRSF" id="PIRSF015736">
    <property type="entry name" value="MI"/>
    <property type="match status" value="1"/>
</dbReference>
<dbReference type="RefSeq" id="WP_123164826.1">
    <property type="nucleotide sequence ID" value="NZ_RIAX01000003.1"/>
</dbReference>
<proteinExistence type="predicted"/>
<name>A0A3M8P9G4_9BACL</name>
<comment type="caution">
    <text evidence="1">The sequence shown here is derived from an EMBL/GenBank/DDBJ whole genome shotgun (WGS) entry which is preliminary data.</text>
</comment>
<reference evidence="1 2" key="1">
    <citation type="journal article" date="2018" name="Int. J. Syst. Evol. Microbiol.">
        <title>Planococcus salinus sp. nov., a moderately halophilic bacterium isolated from a saline-alkali soil.</title>
        <authorList>
            <person name="Gan L."/>
        </authorList>
    </citation>
    <scope>NUCLEOTIDE SEQUENCE [LARGE SCALE GENOMIC DNA]</scope>
    <source>
        <strain evidence="1 2">LCB217</strain>
    </source>
</reference>
<dbReference type="Proteomes" id="UP000275473">
    <property type="component" value="Unassembled WGS sequence"/>
</dbReference>
<accession>A0A3M8P9G4</accession>
<dbReference type="AlphaFoldDB" id="A0A3M8P9G4"/>
<protein>
    <submittedName>
        <fullName evidence="1">Asp/Glu racemase</fullName>
    </submittedName>
</protein>
<gene>
    <name evidence="1" type="ORF">EEX84_04915</name>
</gene>
<keyword evidence="2" id="KW-1185">Reference proteome</keyword>
<organism evidence="1 2">
    <name type="scientific">Planococcus salinus</name>
    <dbReference type="NCBI Taxonomy" id="1848460"/>
    <lineage>
        <taxon>Bacteria</taxon>
        <taxon>Bacillati</taxon>
        <taxon>Bacillota</taxon>
        <taxon>Bacilli</taxon>
        <taxon>Bacillales</taxon>
        <taxon>Caryophanaceae</taxon>
        <taxon>Planococcus</taxon>
    </lineage>
</organism>
<dbReference type="Pfam" id="PF17645">
    <property type="entry name" value="Amdase"/>
    <property type="match status" value="1"/>
</dbReference>
<dbReference type="EMBL" id="RIAX01000003">
    <property type="protein sequence ID" value="RNF40318.1"/>
    <property type="molecule type" value="Genomic_DNA"/>
</dbReference>
<dbReference type="OrthoDB" id="483160at2"/>
<dbReference type="InterPro" id="IPR053714">
    <property type="entry name" value="Iso_Racemase_Enz_sf"/>
</dbReference>
<sequence>MNQLPYGWRGQLGLIYIASAWSMEAEYADMAPPGVTTHTTRVALSDDPTNFSLNDVCTVGEDAVKAAKLLAQAPLDAIAFGCTSGSFTNGVGYDQQLIRQMEALANGIPCTTTITAVLKALQAFNMRKIAIATPYEEAINNRAVNFFEDSGFSVENMLGLGMANDYDISHQSIETVYRLAKQADTKDAEAVFIACTGLTTVRVLEVLEADLGKPVISANQATFWHSLQLAGIKADIRGFGSLFQL</sequence>
<dbReference type="Gene3D" id="3.40.50.12500">
    <property type="match status" value="1"/>
</dbReference>
<dbReference type="InterPro" id="IPR026286">
    <property type="entry name" value="MaiA/AMDase"/>
</dbReference>
<dbReference type="PANTHER" id="PTHR40267:SF1">
    <property type="entry name" value="BLR3294 PROTEIN"/>
    <property type="match status" value="1"/>
</dbReference>